<dbReference type="Proteomes" id="UP000199506">
    <property type="component" value="Unassembled WGS sequence"/>
</dbReference>
<name>A0A1H7MNW0_9EURY</name>
<dbReference type="RefSeq" id="WP_257637968.1">
    <property type="nucleotide sequence ID" value="NZ_FOAK01000010.1"/>
</dbReference>
<feature type="compositionally biased region" description="Basic residues" evidence="1">
    <location>
        <begin position="18"/>
        <end position="27"/>
    </location>
</feature>
<evidence type="ECO:0000313" key="4">
    <source>
        <dbReference type="Proteomes" id="UP000199506"/>
    </source>
</evidence>
<evidence type="ECO:0000256" key="1">
    <source>
        <dbReference type="SAM" id="MobiDB-lite"/>
    </source>
</evidence>
<sequence length="125" mass="14237">MRRKKDDKRVLFSPNSNRPKHSNKRKLNLPQFQRKPQRSHKQSKWGNVTVFLIILALVAFVVGAGIGVSLSFDNDDGPHWENVTEEMTTNLSETDNVTYDEEVDGVDFNSNETLTELNVSAEPSY</sequence>
<keyword evidence="2" id="KW-0812">Transmembrane</keyword>
<dbReference type="STRING" id="190974.SAMN05216439_0033"/>
<accession>A0A1H7MNW0</accession>
<feature type="region of interest" description="Disordered" evidence="1">
    <location>
        <begin position="1"/>
        <end position="43"/>
    </location>
</feature>
<keyword evidence="2" id="KW-0472">Membrane</keyword>
<proteinExistence type="predicted"/>
<dbReference type="AlphaFoldDB" id="A0A1H7MNW0"/>
<protein>
    <submittedName>
        <fullName evidence="3">Uncharacterized protein</fullName>
    </submittedName>
</protein>
<evidence type="ECO:0000256" key="2">
    <source>
        <dbReference type="SAM" id="Phobius"/>
    </source>
</evidence>
<gene>
    <name evidence="3" type="ORF">SAMN05216439_0033</name>
</gene>
<evidence type="ECO:0000313" key="3">
    <source>
        <dbReference type="EMBL" id="SEL12769.1"/>
    </source>
</evidence>
<reference evidence="3 4" key="1">
    <citation type="submission" date="2016-10" db="EMBL/GenBank/DDBJ databases">
        <authorList>
            <person name="de Groot N.N."/>
        </authorList>
    </citation>
    <scope>NUCLEOTIDE SEQUENCE [LARGE SCALE GENOMIC DNA]</scope>
    <source>
        <strain evidence="3 4">DSM 11978</strain>
    </source>
</reference>
<organism evidence="3 4">
    <name type="scientific">Methanobrevibacter gottschalkii</name>
    <dbReference type="NCBI Taxonomy" id="190974"/>
    <lineage>
        <taxon>Archaea</taxon>
        <taxon>Methanobacteriati</taxon>
        <taxon>Methanobacteriota</taxon>
        <taxon>Methanomada group</taxon>
        <taxon>Methanobacteria</taxon>
        <taxon>Methanobacteriales</taxon>
        <taxon>Methanobacteriaceae</taxon>
        <taxon>Methanobrevibacter</taxon>
    </lineage>
</organism>
<dbReference type="EMBL" id="FOAK01000010">
    <property type="protein sequence ID" value="SEL12769.1"/>
    <property type="molecule type" value="Genomic_DNA"/>
</dbReference>
<feature type="transmembrane region" description="Helical" evidence="2">
    <location>
        <begin position="48"/>
        <end position="72"/>
    </location>
</feature>
<keyword evidence="2" id="KW-1133">Transmembrane helix</keyword>